<dbReference type="Gene3D" id="2.130.10.10">
    <property type="entry name" value="YVTN repeat-like/Quinoprotein amine dehydrogenase"/>
    <property type="match status" value="1"/>
</dbReference>
<dbReference type="Proteomes" id="UP000015105">
    <property type="component" value="Chromosome 2D"/>
</dbReference>
<dbReference type="InterPro" id="IPR019775">
    <property type="entry name" value="WD40_repeat_CS"/>
</dbReference>
<dbReference type="SMART" id="SM00320">
    <property type="entry name" value="WD40"/>
    <property type="match status" value="6"/>
</dbReference>
<feature type="region of interest" description="Disordered" evidence="4">
    <location>
        <begin position="16"/>
        <end position="81"/>
    </location>
</feature>
<dbReference type="PANTHER" id="PTHR44566">
    <property type="entry name" value="TRANSDUCIN/WD40 REPEAT-LIKE SUPERFAMILY PROTEIN"/>
    <property type="match status" value="1"/>
</dbReference>
<accession>A0A453AF76</accession>
<dbReference type="CDD" id="cd00200">
    <property type="entry name" value="WD40"/>
    <property type="match status" value="1"/>
</dbReference>
<dbReference type="InterPro" id="IPR001680">
    <property type="entry name" value="WD40_rpt"/>
</dbReference>
<dbReference type="PROSITE" id="PS50294">
    <property type="entry name" value="WD_REPEATS_REGION"/>
    <property type="match status" value="2"/>
</dbReference>
<evidence type="ECO:0000256" key="3">
    <source>
        <dbReference type="PROSITE-ProRule" id="PRU00221"/>
    </source>
</evidence>
<reference evidence="5" key="4">
    <citation type="submission" date="2019-03" db="UniProtKB">
        <authorList>
            <consortium name="EnsemblPlants"/>
        </authorList>
    </citation>
    <scope>IDENTIFICATION</scope>
</reference>
<reference evidence="5" key="3">
    <citation type="journal article" date="2017" name="Nature">
        <title>Genome sequence of the progenitor of the wheat D genome Aegilops tauschii.</title>
        <authorList>
            <person name="Luo M.C."/>
            <person name="Gu Y.Q."/>
            <person name="Puiu D."/>
            <person name="Wang H."/>
            <person name="Twardziok S.O."/>
            <person name="Deal K.R."/>
            <person name="Huo N."/>
            <person name="Zhu T."/>
            <person name="Wang L."/>
            <person name="Wang Y."/>
            <person name="McGuire P.E."/>
            <person name="Liu S."/>
            <person name="Long H."/>
            <person name="Ramasamy R.K."/>
            <person name="Rodriguez J.C."/>
            <person name="Van S.L."/>
            <person name="Yuan L."/>
            <person name="Wang Z."/>
            <person name="Xia Z."/>
            <person name="Xiao L."/>
            <person name="Anderson O.D."/>
            <person name="Ouyang S."/>
            <person name="Liang Y."/>
            <person name="Zimin A.V."/>
            <person name="Pertea G."/>
            <person name="Qi P."/>
            <person name="Bennetzen J.L."/>
            <person name="Dai X."/>
            <person name="Dawson M.W."/>
            <person name="Muller H.G."/>
            <person name="Kugler K."/>
            <person name="Rivarola-Duarte L."/>
            <person name="Spannagl M."/>
            <person name="Mayer K.F.X."/>
            <person name="Lu F.H."/>
            <person name="Bevan M.W."/>
            <person name="Leroy P."/>
            <person name="Li P."/>
            <person name="You F.M."/>
            <person name="Sun Q."/>
            <person name="Liu Z."/>
            <person name="Lyons E."/>
            <person name="Wicker T."/>
            <person name="Salzberg S.L."/>
            <person name="Devos K.M."/>
            <person name="Dvorak J."/>
        </authorList>
    </citation>
    <scope>NUCLEOTIDE SEQUENCE [LARGE SCALE GENOMIC DNA]</scope>
    <source>
        <strain evidence="5">cv. AL8/78</strain>
    </source>
</reference>
<evidence type="ECO:0000256" key="4">
    <source>
        <dbReference type="SAM" id="MobiDB-lite"/>
    </source>
</evidence>
<sequence>RRKKKTFRPMDLLSAAYGATSDDDADAAPAPSWPATALPSAAPPPPKRPRWESPPYPGYPPPPPLPASRPAPPQAAPPPLAGRRYVSKRERALLAASQPPVGSAAPLPPPEFDSPVVRSFADSNVRADILHYLRCQPKPGSNNSSPFKLSVSLMGHTKAVNCVDWSPSHGHLLASAGMDHTVRVWNVWNRGDTTARVLKHHTAAVKDVKWSHHRPFLLSGGFDCSSRLVDAEEGKEIRVFKEDQPVEVVKFNPSNSNLFLSGGSKGSLRLWDIRTGLATKEFNRSLGTILDLEFSADGKQFISSTDTTRSNVSENTIIVWDTLREVPLSNQVYTEAFTCPCVRYHPYEASFVAQSNGNYIAIFSARPPFKLNRYRRFEGHGVWGFPIKCSFSLSGRELASGSSDGCIYFYDYKSSRFLRKIEAFKEACTCVAYHPVLPNVIAACGWTGEISVFE</sequence>
<dbReference type="PROSITE" id="PS00678">
    <property type="entry name" value="WD_REPEATS_1"/>
    <property type="match status" value="1"/>
</dbReference>
<dbReference type="Pfam" id="PF00400">
    <property type="entry name" value="WD40"/>
    <property type="match status" value="4"/>
</dbReference>
<reference evidence="6" key="1">
    <citation type="journal article" date="2014" name="Science">
        <title>Ancient hybridizations among the ancestral genomes of bread wheat.</title>
        <authorList>
            <consortium name="International Wheat Genome Sequencing Consortium,"/>
            <person name="Marcussen T."/>
            <person name="Sandve S.R."/>
            <person name="Heier L."/>
            <person name="Spannagl M."/>
            <person name="Pfeifer M."/>
            <person name="Jakobsen K.S."/>
            <person name="Wulff B.B."/>
            <person name="Steuernagel B."/>
            <person name="Mayer K.F."/>
            <person name="Olsen O.A."/>
        </authorList>
    </citation>
    <scope>NUCLEOTIDE SEQUENCE [LARGE SCALE GENOMIC DNA]</scope>
    <source>
        <strain evidence="6">cv. AL8/78</strain>
    </source>
</reference>
<evidence type="ECO:0000313" key="6">
    <source>
        <dbReference type="Proteomes" id="UP000015105"/>
    </source>
</evidence>
<evidence type="ECO:0000313" key="5">
    <source>
        <dbReference type="EnsemblPlants" id="AET2Gv20112900.2"/>
    </source>
</evidence>
<keyword evidence="6" id="KW-1185">Reference proteome</keyword>
<keyword evidence="2" id="KW-0677">Repeat</keyword>
<feature type="compositionally biased region" description="Pro residues" evidence="4">
    <location>
        <begin position="41"/>
        <end position="80"/>
    </location>
</feature>
<proteinExistence type="predicted"/>
<feature type="compositionally biased region" description="Low complexity" evidence="4">
    <location>
        <begin position="27"/>
        <end position="40"/>
    </location>
</feature>
<dbReference type="InterPro" id="IPR015943">
    <property type="entry name" value="WD40/YVTN_repeat-like_dom_sf"/>
</dbReference>
<dbReference type="InterPro" id="IPR053053">
    <property type="entry name" value="WD_repeat_protein"/>
</dbReference>
<reference evidence="6" key="2">
    <citation type="journal article" date="2017" name="Nat. Plants">
        <title>The Aegilops tauschii genome reveals multiple impacts of transposons.</title>
        <authorList>
            <person name="Zhao G."/>
            <person name="Zou C."/>
            <person name="Li K."/>
            <person name="Wang K."/>
            <person name="Li T."/>
            <person name="Gao L."/>
            <person name="Zhang X."/>
            <person name="Wang H."/>
            <person name="Yang Z."/>
            <person name="Liu X."/>
            <person name="Jiang W."/>
            <person name="Mao L."/>
            <person name="Kong X."/>
            <person name="Jiao Y."/>
            <person name="Jia J."/>
        </authorList>
    </citation>
    <scope>NUCLEOTIDE SEQUENCE [LARGE SCALE GENOMIC DNA]</scope>
    <source>
        <strain evidence="6">cv. AL8/78</strain>
    </source>
</reference>
<organism evidence="5 6">
    <name type="scientific">Aegilops tauschii subsp. strangulata</name>
    <name type="common">Goatgrass</name>
    <dbReference type="NCBI Taxonomy" id="200361"/>
    <lineage>
        <taxon>Eukaryota</taxon>
        <taxon>Viridiplantae</taxon>
        <taxon>Streptophyta</taxon>
        <taxon>Embryophyta</taxon>
        <taxon>Tracheophyta</taxon>
        <taxon>Spermatophyta</taxon>
        <taxon>Magnoliopsida</taxon>
        <taxon>Liliopsida</taxon>
        <taxon>Poales</taxon>
        <taxon>Poaceae</taxon>
        <taxon>BOP clade</taxon>
        <taxon>Pooideae</taxon>
        <taxon>Triticodae</taxon>
        <taxon>Triticeae</taxon>
        <taxon>Triticinae</taxon>
        <taxon>Aegilops</taxon>
    </lineage>
</organism>
<feature type="repeat" description="WD" evidence="3">
    <location>
        <begin position="239"/>
        <end position="281"/>
    </location>
</feature>
<dbReference type="STRING" id="200361.A0A453AF76"/>
<evidence type="ECO:0000256" key="2">
    <source>
        <dbReference type="ARBA" id="ARBA00022737"/>
    </source>
</evidence>
<dbReference type="AlphaFoldDB" id="A0A453AF76"/>
<dbReference type="PANTHER" id="PTHR44566:SF1">
    <property type="entry name" value="WD REPEAT-CONTAINING PROTEIN 25"/>
    <property type="match status" value="1"/>
</dbReference>
<dbReference type="EnsemblPlants" id="AET2Gv20112900.2">
    <property type="protein sequence ID" value="AET2Gv20112900.2"/>
    <property type="gene ID" value="AET2Gv20112900"/>
</dbReference>
<evidence type="ECO:0000256" key="1">
    <source>
        <dbReference type="ARBA" id="ARBA00022574"/>
    </source>
</evidence>
<reference evidence="5" key="5">
    <citation type="journal article" date="2021" name="G3 (Bethesda)">
        <title>Aegilops tauschii genome assembly Aet v5.0 features greater sequence contiguity and improved annotation.</title>
        <authorList>
            <person name="Wang L."/>
            <person name="Zhu T."/>
            <person name="Rodriguez J.C."/>
            <person name="Deal K.R."/>
            <person name="Dubcovsky J."/>
            <person name="McGuire P.E."/>
            <person name="Lux T."/>
            <person name="Spannagl M."/>
            <person name="Mayer K.F.X."/>
            <person name="Baldrich P."/>
            <person name="Meyers B.C."/>
            <person name="Huo N."/>
            <person name="Gu Y.Q."/>
            <person name="Zhou H."/>
            <person name="Devos K.M."/>
            <person name="Bennetzen J.L."/>
            <person name="Unver T."/>
            <person name="Budak H."/>
            <person name="Gulick P.J."/>
            <person name="Galiba G."/>
            <person name="Kalapos B."/>
            <person name="Nelson D.R."/>
            <person name="Li P."/>
            <person name="You F.M."/>
            <person name="Luo M.C."/>
            <person name="Dvorak J."/>
        </authorList>
    </citation>
    <scope>NUCLEOTIDE SEQUENCE [LARGE SCALE GENOMIC DNA]</scope>
    <source>
        <strain evidence="5">cv. AL8/78</strain>
    </source>
</reference>
<name>A0A453AF76_AEGTS</name>
<dbReference type="SUPFAM" id="SSF50978">
    <property type="entry name" value="WD40 repeat-like"/>
    <property type="match status" value="1"/>
</dbReference>
<dbReference type="InterPro" id="IPR036322">
    <property type="entry name" value="WD40_repeat_dom_sf"/>
</dbReference>
<protein>
    <submittedName>
        <fullName evidence="5">Uncharacterized protein</fullName>
    </submittedName>
</protein>
<dbReference type="PROSITE" id="PS50082">
    <property type="entry name" value="WD_REPEATS_2"/>
    <property type="match status" value="3"/>
</dbReference>
<keyword evidence="1 3" id="KW-0853">WD repeat</keyword>
<feature type="repeat" description="WD" evidence="3">
    <location>
        <begin position="153"/>
        <end position="187"/>
    </location>
</feature>
<dbReference type="Gramene" id="AET2Gv20112900.2">
    <property type="protein sequence ID" value="AET2Gv20112900.2"/>
    <property type="gene ID" value="AET2Gv20112900"/>
</dbReference>
<feature type="repeat" description="WD" evidence="3">
    <location>
        <begin position="198"/>
        <end position="239"/>
    </location>
</feature>